<organism evidence="5 6">
    <name type="scientific">Flavobacterium faecale</name>
    <dbReference type="NCBI Taxonomy" id="1355330"/>
    <lineage>
        <taxon>Bacteria</taxon>
        <taxon>Pseudomonadati</taxon>
        <taxon>Bacteroidota</taxon>
        <taxon>Flavobacteriia</taxon>
        <taxon>Flavobacteriales</taxon>
        <taxon>Flavobacteriaceae</taxon>
        <taxon>Flavobacterium</taxon>
    </lineage>
</organism>
<dbReference type="EMBL" id="CP020918">
    <property type="protein sequence ID" value="AWG21146.1"/>
    <property type="molecule type" value="Genomic_DNA"/>
</dbReference>
<dbReference type="Proteomes" id="UP000244527">
    <property type="component" value="Chromosome"/>
</dbReference>
<dbReference type="InterPro" id="IPR000182">
    <property type="entry name" value="GNAT_dom"/>
</dbReference>
<keyword evidence="2 5" id="KW-0808">Transferase</keyword>
<dbReference type="KEGG" id="ffa:FFWV33_06165"/>
<name>A0A2S1LC67_9FLAO</name>
<feature type="domain" description="N-acetyltransferase" evidence="4">
    <location>
        <begin position="1"/>
        <end position="155"/>
    </location>
</feature>
<dbReference type="InterPro" id="IPR016181">
    <property type="entry name" value="Acyl_CoA_acyltransferase"/>
</dbReference>
<keyword evidence="3" id="KW-0012">Acyltransferase</keyword>
<keyword evidence="6" id="KW-1185">Reference proteome</keyword>
<dbReference type="SUPFAM" id="SSF55729">
    <property type="entry name" value="Acyl-CoA N-acyltransferases (Nat)"/>
    <property type="match status" value="1"/>
</dbReference>
<dbReference type="FunFam" id="3.40.630.30:FF:000064">
    <property type="entry name" value="GNAT family acetyltransferase"/>
    <property type="match status" value="1"/>
</dbReference>
<evidence type="ECO:0000256" key="2">
    <source>
        <dbReference type="ARBA" id="ARBA00022679"/>
    </source>
</evidence>
<evidence type="ECO:0000313" key="5">
    <source>
        <dbReference type="EMBL" id="AWG21146.1"/>
    </source>
</evidence>
<dbReference type="CDD" id="cd04301">
    <property type="entry name" value="NAT_SF"/>
    <property type="match status" value="1"/>
</dbReference>
<dbReference type="OrthoDB" id="9805924at2"/>
<protein>
    <submittedName>
        <fullName evidence="5">GNAT family N-acetyltransferase</fullName>
    </submittedName>
</protein>
<dbReference type="Pfam" id="PF00583">
    <property type="entry name" value="Acetyltransf_1"/>
    <property type="match status" value="1"/>
</dbReference>
<evidence type="ECO:0000256" key="3">
    <source>
        <dbReference type="ARBA" id="ARBA00023315"/>
    </source>
</evidence>
<evidence type="ECO:0000256" key="1">
    <source>
        <dbReference type="ARBA" id="ARBA00008694"/>
    </source>
</evidence>
<dbReference type="Gene3D" id="3.40.630.30">
    <property type="match status" value="1"/>
</dbReference>
<dbReference type="PROSITE" id="PS51186">
    <property type="entry name" value="GNAT"/>
    <property type="match status" value="1"/>
</dbReference>
<dbReference type="GO" id="GO:0008080">
    <property type="term" value="F:N-acetyltransferase activity"/>
    <property type="evidence" value="ECO:0007669"/>
    <property type="project" value="TreeGrafter"/>
</dbReference>
<dbReference type="AlphaFoldDB" id="A0A2S1LC67"/>
<dbReference type="PANTHER" id="PTHR10545:SF29">
    <property type="entry name" value="GH14572P-RELATED"/>
    <property type="match status" value="1"/>
</dbReference>
<comment type="similarity">
    <text evidence="1">Belongs to the acetyltransferase family.</text>
</comment>
<evidence type="ECO:0000313" key="6">
    <source>
        <dbReference type="Proteomes" id="UP000244527"/>
    </source>
</evidence>
<evidence type="ECO:0000259" key="4">
    <source>
        <dbReference type="PROSITE" id="PS51186"/>
    </source>
</evidence>
<dbReference type="InterPro" id="IPR051016">
    <property type="entry name" value="Diverse_Substrate_AcTransf"/>
</dbReference>
<proteinExistence type="inferred from homology"/>
<dbReference type="PANTHER" id="PTHR10545">
    <property type="entry name" value="DIAMINE N-ACETYLTRANSFERASE"/>
    <property type="match status" value="1"/>
</dbReference>
<accession>A0A2S1LC67</accession>
<dbReference type="RefSeq" id="WP_108740097.1">
    <property type="nucleotide sequence ID" value="NZ_CP020918.1"/>
</dbReference>
<sequence length="157" mass="18077">MIIRRGKLEDMTAVLELIQELAIFEKEPDAVEITVENLIENGFGSNPLFGLFVAEKNNTIVGMALYFYKYSTWTGKTIHLEDLIVTASERGNGIGQKLLEQMVTLAQDEKVKRLEWNVLDWNKPAIEFYKQAGAEILEEWQLVRLDEKRLANFVKKN</sequence>
<gene>
    <name evidence="5" type="ORF">FFWV33_06165</name>
</gene>
<reference evidence="5 6" key="1">
    <citation type="submission" date="2017-04" db="EMBL/GenBank/DDBJ databases">
        <title>Compelte genome sequence of WV33.</title>
        <authorList>
            <person name="Lee P.C."/>
        </authorList>
    </citation>
    <scope>NUCLEOTIDE SEQUENCE [LARGE SCALE GENOMIC DNA]</scope>
    <source>
        <strain evidence="5 6">WV33</strain>
    </source>
</reference>